<evidence type="ECO:0000313" key="20">
    <source>
        <dbReference type="Proteomes" id="UP000272729"/>
    </source>
</evidence>
<keyword evidence="11 16" id="KW-0676">Redox-active center</keyword>
<dbReference type="NCBIfam" id="TIGR01350">
    <property type="entry name" value="lipoamide_DH"/>
    <property type="match status" value="1"/>
</dbReference>
<dbReference type="EMBL" id="RBXR01000001">
    <property type="protein sequence ID" value="RKT69889.1"/>
    <property type="molecule type" value="Genomic_DNA"/>
</dbReference>
<dbReference type="GO" id="GO:0005737">
    <property type="term" value="C:cytoplasm"/>
    <property type="evidence" value="ECO:0007669"/>
    <property type="project" value="UniProtKB-SubCell"/>
</dbReference>
<dbReference type="OrthoDB" id="4678789at2"/>
<keyword evidence="6 16" id="KW-0285">Flavoprotein</keyword>
<dbReference type="InterPro" id="IPR004099">
    <property type="entry name" value="Pyr_nucl-diS_OxRdtase_dimer"/>
</dbReference>
<organism evidence="19 20">
    <name type="scientific">Saccharothrix variisporea</name>
    <dbReference type="NCBI Taxonomy" id="543527"/>
    <lineage>
        <taxon>Bacteria</taxon>
        <taxon>Bacillati</taxon>
        <taxon>Actinomycetota</taxon>
        <taxon>Actinomycetes</taxon>
        <taxon>Pseudonocardiales</taxon>
        <taxon>Pseudonocardiaceae</taxon>
        <taxon>Saccharothrix</taxon>
    </lineage>
</organism>
<dbReference type="EC" id="1.8.1.4" evidence="3 16"/>
<evidence type="ECO:0000256" key="10">
    <source>
        <dbReference type="ARBA" id="ARBA00023157"/>
    </source>
</evidence>
<dbReference type="PANTHER" id="PTHR22912:SF217">
    <property type="entry name" value="DIHYDROLIPOYL DEHYDROGENASE"/>
    <property type="match status" value="1"/>
</dbReference>
<dbReference type="AlphaFoldDB" id="A0A495X8F2"/>
<feature type="binding site" evidence="14">
    <location>
        <position position="115"/>
    </location>
    <ligand>
        <name>FAD</name>
        <dbReference type="ChEBI" id="CHEBI:57692"/>
    </ligand>
</feature>
<dbReference type="InterPro" id="IPR016156">
    <property type="entry name" value="FAD/NAD-linked_Rdtase_dimer_sf"/>
</dbReference>
<dbReference type="Gene3D" id="3.30.390.30">
    <property type="match status" value="1"/>
</dbReference>
<feature type="disulfide bond" description="Redox-active" evidence="15">
    <location>
        <begin position="43"/>
        <end position="48"/>
    </location>
</feature>
<reference evidence="19 20" key="1">
    <citation type="submission" date="2018-10" db="EMBL/GenBank/DDBJ databases">
        <title>Sequencing the genomes of 1000 actinobacteria strains.</title>
        <authorList>
            <person name="Klenk H.-P."/>
        </authorList>
    </citation>
    <scope>NUCLEOTIDE SEQUENCE [LARGE SCALE GENOMIC DNA]</scope>
    <source>
        <strain evidence="19 20">DSM 43911</strain>
    </source>
</reference>
<evidence type="ECO:0000256" key="4">
    <source>
        <dbReference type="ARBA" id="ARBA00016961"/>
    </source>
</evidence>
<dbReference type="PROSITE" id="PS00076">
    <property type="entry name" value="PYRIDINE_REDOX_1"/>
    <property type="match status" value="1"/>
</dbReference>
<keyword evidence="5" id="KW-0963">Cytoplasm</keyword>
<feature type="binding site" evidence="14">
    <location>
        <position position="302"/>
    </location>
    <ligand>
        <name>FAD</name>
        <dbReference type="ChEBI" id="CHEBI:57692"/>
    </ligand>
</feature>
<gene>
    <name evidence="19" type="ORF">DFJ66_3127</name>
</gene>
<dbReference type="PRINTS" id="PR00368">
    <property type="entry name" value="FADPNR"/>
</dbReference>
<accession>A0A495X8F2</accession>
<comment type="similarity">
    <text evidence="2 16">Belongs to the class-I pyridine nucleotide-disulfide oxidoreductase family.</text>
</comment>
<evidence type="ECO:0000256" key="11">
    <source>
        <dbReference type="ARBA" id="ARBA00023284"/>
    </source>
</evidence>
<comment type="subcellular location">
    <subcellularLocation>
        <location evidence="1">Cytoplasm</location>
    </subcellularLocation>
</comment>
<feature type="binding site" evidence="14">
    <location>
        <begin position="175"/>
        <end position="182"/>
    </location>
    <ligand>
        <name>NAD(+)</name>
        <dbReference type="ChEBI" id="CHEBI:57540"/>
    </ligand>
</feature>
<dbReference type="Pfam" id="PF02852">
    <property type="entry name" value="Pyr_redox_dim"/>
    <property type="match status" value="1"/>
</dbReference>
<name>A0A495X8F2_9PSEU</name>
<evidence type="ECO:0000256" key="7">
    <source>
        <dbReference type="ARBA" id="ARBA00022827"/>
    </source>
</evidence>
<feature type="binding site" evidence="14">
    <location>
        <position position="198"/>
    </location>
    <ligand>
        <name>NAD(+)</name>
        <dbReference type="ChEBI" id="CHEBI:57540"/>
    </ligand>
</feature>
<dbReference type="PRINTS" id="PR00411">
    <property type="entry name" value="PNDRDTASEI"/>
</dbReference>
<evidence type="ECO:0000256" key="3">
    <source>
        <dbReference type="ARBA" id="ARBA00012608"/>
    </source>
</evidence>
<dbReference type="GO" id="GO:0050660">
    <property type="term" value="F:flavin adenine dinucleotide binding"/>
    <property type="evidence" value="ECO:0007669"/>
    <property type="project" value="InterPro"/>
</dbReference>
<dbReference type="InterPro" id="IPR023753">
    <property type="entry name" value="FAD/NAD-binding_dom"/>
</dbReference>
<keyword evidence="20" id="KW-1185">Reference proteome</keyword>
<keyword evidence="9 14" id="KW-0520">NAD</keyword>
<dbReference type="GO" id="GO:0006103">
    <property type="term" value="P:2-oxoglutarate metabolic process"/>
    <property type="evidence" value="ECO:0007669"/>
    <property type="project" value="TreeGrafter"/>
</dbReference>
<evidence type="ECO:0000256" key="2">
    <source>
        <dbReference type="ARBA" id="ARBA00007532"/>
    </source>
</evidence>
<feature type="domain" description="FAD/NAD(P)-binding" evidence="18">
    <location>
        <begin position="7"/>
        <end position="317"/>
    </location>
</feature>
<dbReference type="InterPro" id="IPR050151">
    <property type="entry name" value="Class-I_Pyr_Nuc-Dis_Oxidored"/>
</dbReference>
<dbReference type="PANTHER" id="PTHR22912">
    <property type="entry name" value="DISULFIDE OXIDOREDUCTASE"/>
    <property type="match status" value="1"/>
</dbReference>
<dbReference type="InterPro" id="IPR001100">
    <property type="entry name" value="Pyr_nuc-diS_OxRdtase"/>
</dbReference>
<dbReference type="SUPFAM" id="SSF51905">
    <property type="entry name" value="FAD/NAD(P)-binding domain"/>
    <property type="match status" value="1"/>
</dbReference>
<evidence type="ECO:0000256" key="8">
    <source>
        <dbReference type="ARBA" id="ARBA00023002"/>
    </source>
</evidence>
<dbReference type="FunFam" id="3.30.390.30:FF:000001">
    <property type="entry name" value="Dihydrolipoyl dehydrogenase"/>
    <property type="match status" value="1"/>
</dbReference>
<evidence type="ECO:0000256" key="15">
    <source>
        <dbReference type="PIRSR" id="PIRSR000350-4"/>
    </source>
</evidence>
<keyword evidence="14" id="KW-0547">Nucleotide-binding</keyword>
<keyword evidence="8 16" id="KW-0560">Oxidoreductase</keyword>
<evidence type="ECO:0000256" key="9">
    <source>
        <dbReference type="ARBA" id="ARBA00023027"/>
    </source>
</evidence>
<evidence type="ECO:0000256" key="16">
    <source>
        <dbReference type="RuleBase" id="RU003692"/>
    </source>
</evidence>
<comment type="cofactor">
    <cofactor evidence="14 16">
        <name>FAD</name>
        <dbReference type="ChEBI" id="CHEBI:57692"/>
    </cofactor>
    <text evidence="14 16">Binds 1 FAD per subunit.</text>
</comment>
<feature type="binding site" evidence="14">
    <location>
        <position position="262"/>
    </location>
    <ligand>
        <name>NAD(+)</name>
        <dbReference type="ChEBI" id="CHEBI:57540"/>
    </ligand>
</feature>
<feature type="binding site" evidence="14">
    <location>
        <begin position="139"/>
        <end position="141"/>
    </location>
    <ligand>
        <name>FAD</name>
        <dbReference type="ChEBI" id="CHEBI:57692"/>
    </ligand>
</feature>
<feature type="domain" description="Pyridine nucleotide-disulphide oxidoreductase dimerisation" evidence="17">
    <location>
        <begin position="337"/>
        <end position="443"/>
    </location>
</feature>
<feature type="active site" description="Proton acceptor" evidence="13">
    <location>
        <position position="433"/>
    </location>
</feature>
<keyword evidence="10" id="KW-1015">Disulfide bond</keyword>
<evidence type="ECO:0000256" key="12">
    <source>
        <dbReference type="ARBA" id="ARBA00049187"/>
    </source>
</evidence>
<dbReference type="Gene3D" id="3.50.50.60">
    <property type="entry name" value="FAD/NAD(P)-binding domain"/>
    <property type="match status" value="2"/>
</dbReference>
<keyword evidence="7 14" id="KW-0274">FAD</keyword>
<dbReference type="Pfam" id="PF07992">
    <property type="entry name" value="Pyr_redox_2"/>
    <property type="match status" value="1"/>
</dbReference>
<evidence type="ECO:0000259" key="18">
    <source>
        <dbReference type="Pfam" id="PF07992"/>
    </source>
</evidence>
<comment type="caution">
    <text evidence="19">The sequence shown here is derived from an EMBL/GenBank/DDBJ whole genome shotgun (WGS) entry which is preliminary data.</text>
</comment>
<dbReference type="PIRSF" id="PIRSF000350">
    <property type="entry name" value="Mercury_reductase_MerA"/>
    <property type="match status" value="1"/>
</dbReference>
<dbReference type="RefSeq" id="WP_121221975.1">
    <property type="nucleotide sequence ID" value="NZ_JBIUBA010000010.1"/>
</dbReference>
<dbReference type="SUPFAM" id="SSF55424">
    <property type="entry name" value="FAD/NAD-linked reductases, dimerisation (C-terminal) domain"/>
    <property type="match status" value="1"/>
</dbReference>
<dbReference type="InterPro" id="IPR036188">
    <property type="entry name" value="FAD/NAD-bd_sf"/>
</dbReference>
<evidence type="ECO:0000256" key="1">
    <source>
        <dbReference type="ARBA" id="ARBA00004496"/>
    </source>
</evidence>
<evidence type="ECO:0000259" key="17">
    <source>
        <dbReference type="Pfam" id="PF02852"/>
    </source>
</evidence>
<dbReference type="InterPro" id="IPR012999">
    <property type="entry name" value="Pyr_OxRdtase_I_AS"/>
</dbReference>
<evidence type="ECO:0000256" key="5">
    <source>
        <dbReference type="ARBA" id="ARBA00022490"/>
    </source>
</evidence>
<comment type="miscellaneous">
    <text evidence="16">The active site is a redox-active disulfide bond.</text>
</comment>
<dbReference type="Proteomes" id="UP000272729">
    <property type="component" value="Unassembled WGS sequence"/>
</dbReference>
<evidence type="ECO:0000256" key="13">
    <source>
        <dbReference type="PIRSR" id="PIRSR000350-2"/>
    </source>
</evidence>
<sequence>MTDTSADLVILGGGSGGYACAFRAAELGLSVVLVEKDKLGGTCLHRGCIPTKALLHAAEVADNAREGDQFGVKSSLEGIDIAGVNSYKDGVVSRLYKGLQGLVKANKVTLVQGAGTFVGGTTVEVDGQRYTGKNVVLATGSYARSLPGLEIGGRVITSDQALNLDFIPEKVVVLGGGVIGVEFASVWSSFGADVTIVEALPRLVPAEDEYASKQLERAFRRRGIKFKTGVKFTGATQTDTGVSVTLESGDVLDADLLLVAVGRGPNTAGHGYEEAGVQLDRGFVVTDERLRTNLPNVYAVGDIVPGLQLAHRGFQQGIFVAEEIAGQNPKVIDEAGIPRVTYCKPEVASVGLSEAAAKEKYGSVETFVYDLAGNGKSQILKTAGGVKLVKAPDGPVVGVTMVGERVGELIGEAQLIYSWEAYPEDVAPLVHAHPTQTEALGEAFLALAGKPLHVHG</sequence>
<protein>
    <recommendedName>
        <fullName evidence="4 16">Dihydrolipoyl dehydrogenase</fullName>
        <ecNumber evidence="3 16">1.8.1.4</ecNumber>
    </recommendedName>
</protein>
<evidence type="ECO:0000256" key="6">
    <source>
        <dbReference type="ARBA" id="ARBA00022630"/>
    </source>
</evidence>
<proteinExistence type="inferred from homology"/>
<dbReference type="InterPro" id="IPR006258">
    <property type="entry name" value="Lipoamide_DH"/>
</dbReference>
<evidence type="ECO:0000256" key="14">
    <source>
        <dbReference type="PIRSR" id="PIRSR000350-3"/>
    </source>
</evidence>
<evidence type="ECO:0000313" key="19">
    <source>
        <dbReference type="EMBL" id="RKT69889.1"/>
    </source>
</evidence>
<feature type="binding site" evidence="14">
    <location>
        <position position="52"/>
    </location>
    <ligand>
        <name>FAD</name>
        <dbReference type="ChEBI" id="CHEBI:57692"/>
    </ligand>
</feature>
<comment type="catalytic activity">
    <reaction evidence="12 16">
        <text>N(6)-[(R)-dihydrolipoyl]-L-lysyl-[protein] + NAD(+) = N(6)-[(R)-lipoyl]-L-lysyl-[protein] + NADH + H(+)</text>
        <dbReference type="Rhea" id="RHEA:15045"/>
        <dbReference type="Rhea" id="RHEA-COMP:10474"/>
        <dbReference type="Rhea" id="RHEA-COMP:10475"/>
        <dbReference type="ChEBI" id="CHEBI:15378"/>
        <dbReference type="ChEBI" id="CHEBI:57540"/>
        <dbReference type="ChEBI" id="CHEBI:57945"/>
        <dbReference type="ChEBI" id="CHEBI:83099"/>
        <dbReference type="ChEBI" id="CHEBI:83100"/>
        <dbReference type="EC" id="1.8.1.4"/>
    </reaction>
</comment>
<dbReference type="GO" id="GO:0004148">
    <property type="term" value="F:dihydrolipoyl dehydrogenase (NADH) activity"/>
    <property type="evidence" value="ECO:0007669"/>
    <property type="project" value="UniProtKB-EC"/>
</dbReference>